<comment type="similarity">
    <text evidence="1">Belongs to the ner transcriptional regulatory family.</text>
</comment>
<organism evidence="6">
    <name type="scientific">Bradyrhizobium quebecense</name>
    <dbReference type="NCBI Taxonomy" id="2748629"/>
    <lineage>
        <taxon>Bacteria</taxon>
        <taxon>Pseudomonadati</taxon>
        <taxon>Pseudomonadota</taxon>
        <taxon>Alphaproteobacteria</taxon>
        <taxon>Hyphomicrobiales</taxon>
        <taxon>Nitrobacteraceae</taxon>
        <taxon>Bradyrhizobium</taxon>
    </lineage>
</organism>
<accession>A0A973WPD0</accession>
<name>A0A973WPD0_9BRAD</name>
<dbReference type="EMBL" id="JABWSX010000001">
    <property type="protein sequence ID" value="NVL08663.1"/>
    <property type="molecule type" value="Genomic_DNA"/>
</dbReference>
<evidence type="ECO:0000256" key="4">
    <source>
        <dbReference type="ARBA" id="ARBA00023163"/>
    </source>
</evidence>
<dbReference type="RefSeq" id="WP_176532146.1">
    <property type="nucleotide sequence ID" value="NZ_CP088022.1"/>
</dbReference>
<dbReference type="Gene3D" id="1.10.260.40">
    <property type="entry name" value="lambda repressor-like DNA-binding domains"/>
    <property type="match status" value="1"/>
</dbReference>
<dbReference type="InterPro" id="IPR010982">
    <property type="entry name" value="Lambda_DNA-bd_dom_sf"/>
</dbReference>
<feature type="domain" description="Ner winged helix-turn-helix DNA-binding" evidence="5">
    <location>
        <begin position="4"/>
        <end position="71"/>
    </location>
</feature>
<evidence type="ECO:0000256" key="3">
    <source>
        <dbReference type="ARBA" id="ARBA00023125"/>
    </source>
</evidence>
<gene>
    <name evidence="6" type="ORF">HU230_23460</name>
</gene>
<keyword evidence="3" id="KW-0238">DNA-binding</keyword>
<keyword evidence="2" id="KW-0805">Transcription regulation</keyword>
<reference evidence="6" key="1">
    <citation type="submission" date="2020-06" db="EMBL/GenBank/DDBJ databases">
        <title>Whole Genome Sequence of Bradyrhizobium sp. Strain 66S1MB.</title>
        <authorList>
            <person name="Bromfield E."/>
            <person name="Cloutier S."/>
        </authorList>
    </citation>
    <scope>NUCLEOTIDE SEQUENCE</scope>
    <source>
        <strain evidence="6">66S1MB</strain>
    </source>
</reference>
<evidence type="ECO:0000313" key="6">
    <source>
        <dbReference type="EMBL" id="NVL08663.1"/>
    </source>
</evidence>
<dbReference type="SUPFAM" id="SSF47413">
    <property type="entry name" value="lambda repressor-like DNA-binding domains"/>
    <property type="match status" value="1"/>
</dbReference>
<proteinExistence type="inferred from homology"/>
<dbReference type="GO" id="GO:0003677">
    <property type="term" value="F:DNA binding"/>
    <property type="evidence" value="ECO:0007669"/>
    <property type="project" value="UniProtKB-KW"/>
</dbReference>
<keyword evidence="4" id="KW-0804">Transcription</keyword>
<dbReference type="InterPro" id="IPR038722">
    <property type="entry name" value="Ner_HTH_dom"/>
</dbReference>
<evidence type="ECO:0000259" key="5">
    <source>
        <dbReference type="Pfam" id="PF13693"/>
    </source>
</evidence>
<dbReference type="Pfam" id="PF13693">
    <property type="entry name" value="HTH_35"/>
    <property type="match status" value="1"/>
</dbReference>
<evidence type="ECO:0000256" key="2">
    <source>
        <dbReference type="ARBA" id="ARBA00023015"/>
    </source>
</evidence>
<evidence type="ECO:0000256" key="1">
    <source>
        <dbReference type="ARBA" id="ARBA00006157"/>
    </source>
</evidence>
<dbReference type="AlphaFoldDB" id="A0A973WPD0"/>
<sequence>MPGWHRADIIAALHKKGLTLEGLGRSKGKARASLSAALLKPSRGCNLIIAEHVGKPLHELWPDWFDRSGKLICRKAIEPSRAASTQKVPDKLSRPRRCA</sequence>
<protein>
    <submittedName>
        <fullName evidence="6">Helix-turn-helix domain-containing protein</fullName>
    </submittedName>
</protein>
<comment type="caution">
    <text evidence="6">The sequence shown here is derived from an EMBL/GenBank/DDBJ whole genome shotgun (WGS) entry which is preliminary data.</text>
</comment>